<evidence type="ECO:0000313" key="5">
    <source>
        <dbReference type="EMBL" id="SHE74922.1"/>
    </source>
</evidence>
<dbReference type="Pfam" id="PF00294">
    <property type="entry name" value="PfkB"/>
    <property type="match status" value="1"/>
</dbReference>
<dbReference type="InterPro" id="IPR011611">
    <property type="entry name" value="PfkB_dom"/>
</dbReference>
<keyword evidence="2" id="KW-0808">Transferase</keyword>
<organism evidence="5 6">
    <name type="scientific">Flavisolibacter ginsengisoli DSM 18119</name>
    <dbReference type="NCBI Taxonomy" id="1121884"/>
    <lineage>
        <taxon>Bacteria</taxon>
        <taxon>Pseudomonadati</taxon>
        <taxon>Bacteroidota</taxon>
        <taxon>Chitinophagia</taxon>
        <taxon>Chitinophagales</taxon>
        <taxon>Chitinophagaceae</taxon>
        <taxon>Flavisolibacter</taxon>
    </lineage>
</organism>
<evidence type="ECO:0000256" key="1">
    <source>
        <dbReference type="ARBA" id="ARBA00010688"/>
    </source>
</evidence>
<dbReference type="EMBL" id="FQUU01000003">
    <property type="protein sequence ID" value="SHE74922.1"/>
    <property type="molecule type" value="Genomic_DNA"/>
</dbReference>
<feature type="domain" description="Carbohydrate kinase PfkB" evidence="4">
    <location>
        <begin position="24"/>
        <end position="281"/>
    </location>
</feature>
<reference evidence="5 6" key="1">
    <citation type="submission" date="2016-11" db="EMBL/GenBank/DDBJ databases">
        <authorList>
            <person name="Jaros S."/>
            <person name="Januszkiewicz K."/>
            <person name="Wedrychowicz H."/>
        </authorList>
    </citation>
    <scope>NUCLEOTIDE SEQUENCE [LARGE SCALE GENOMIC DNA]</scope>
    <source>
        <strain evidence="5 6">DSM 18119</strain>
    </source>
</reference>
<dbReference type="RefSeq" id="WP_072834172.1">
    <property type="nucleotide sequence ID" value="NZ_FQUU01000003.1"/>
</dbReference>
<comment type="similarity">
    <text evidence="1">Belongs to the carbohydrate kinase PfkB family.</text>
</comment>
<proteinExistence type="inferred from homology"/>
<dbReference type="InterPro" id="IPR002173">
    <property type="entry name" value="Carboh/pur_kinase_PfkB_CS"/>
</dbReference>
<dbReference type="GO" id="GO:0016301">
    <property type="term" value="F:kinase activity"/>
    <property type="evidence" value="ECO:0007669"/>
    <property type="project" value="UniProtKB-KW"/>
</dbReference>
<dbReference type="Proteomes" id="UP000184048">
    <property type="component" value="Unassembled WGS sequence"/>
</dbReference>
<dbReference type="PANTHER" id="PTHR43085">
    <property type="entry name" value="HEXOKINASE FAMILY MEMBER"/>
    <property type="match status" value="1"/>
</dbReference>
<dbReference type="STRING" id="1121884.SAMN02745131_01046"/>
<dbReference type="InterPro" id="IPR029056">
    <property type="entry name" value="Ribokinase-like"/>
</dbReference>
<evidence type="ECO:0000256" key="3">
    <source>
        <dbReference type="ARBA" id="ARBA00022777"/>
    </source>
</evidence>
<evidence type="ECO:0000256" key="2">
    <source>
        <dbReference type="ARBA" id="ARBA00022679"/>
    </source>
</evidence>
<dbReference type="PANTHER" id="PTHR43085:SF57">
    <property type="entry name" value="CARBOHYDRATE KINASE PFKB DOMAIN-CONTAINING PROTEIN"/>
    <property type="match status" value="1"/>
</dbReference>
<sequence length="300" mass="33563">MKQKHEVVCFGEVLWDVLPTGALPGGAPMNVAYHLQKLGVNAAMISRVGQDDRGEQLKKVLQQNGLSLEYLQTDEQHETGVVNATFRPNNEVLYDIVFPVAWDFIEWNASLQNLVEESTVFVYGSLAARNEISRKTLFKLREAAHKRVLDINLRPPHFNTELIEDLLRNTDIVKLNDHELDFITQSHHSNSVIEDKIRFLQDKFSIPVIIVTRGSKGAILCNEGQLFNHGGFKVTVCDTVGSGDAFLAAFIYKSLKGARPDEQLQYANAVGAFIASRQGACPEYGQEQIEEWINGIVVPD</sequence>
<dbReference type="InterPro" id="IPR050306">
    <property type="entry name" value="PfkB_Carbo_kinase"/>
</dbReference>
<dbReference type="PROSITE" id="PS00584">
    <property type="entry name" value="PFKB_KINASES_2"/>
    <property type="match status" value="1"/>
</dbReference>
<keyword evidence="3 5" id="KW-0418">Kinase</keyword>
<dbReference type="Gene3D" id="3.40.1190.20">
    <property type="match status" value="1"/>
</dbReference>
<dbReference type="AlphaFoldDB" id="A0A1M4W1T5"/>
<name>A0A1M4W1T5_9BACT</name>
<evidence type="ECO:0000313" key="6">
    <source>
        <dbReference type="Proteomes" id="UP000184048"/>
    </source>
</evidence>
<evidence type="ECO:0000259" key="4">
    <source>
        <dbReference type="Pfam" id="PF00294"/>
    </source>
</evidence>
<keyword evidence="6" id="KW-1185">Reference proteome</keyword>
<protein>
    <submittedName>
        <fullName evidence="5">Fructokinase</fullName>
    </submittedName>
</protein>
<accession>A0A1M4W1T5</accession>
<dbReference type="PROSITE" id="PS00583">
    <property type="entry name" value="PFKB_KINASES_1"/>
    <property type="match status" value="1"/>
</dbReference>
<dbReference type="CDD" id="cd01167">
    <property type="entry name" value="bac_FRK"/>
    <property type="match status" value="1"/>
</dbReference>
<gene>
    <name evidence="5" type="ORF">SAMN02745131_01046</name>
</gene>
<dbReference type="OrthoDB" id="9813569at2"/>
<dbReference type="SUPFAM" id="SSF53613">
    <property type="entry name" value="Ribokinase-like"/>
    <property type="match status" value="1"/>
</dbReference>